<keyword evidence="6" id="KW-0597">Phosphoprotein</keyword>
<dbReference type="GO" id="GO:0007234">
    <property type="term" value="P:osmosensory signaling via phosphorelay pathway"/>
    <property type="evidence" value="ECO:0007669"/>
    <property type="project" value="TreeGrafter"/>
</dbReference>
<dbReference type="CDD" id="cd00075">
    <property type="entry name" value="HATPase"/>
    <property type="match status" value="1"/>
</dbReference>
<dbReference type="GO" id="GO:0006355">
    <property type="term" value="P:regulation of DNA-templated transcription"/>
    <property type="evidence" value="ECO:0007669"/>
    <property type="project" value="InterPro"/>
</dbReference>
<dbReference type="InterPro" id="IPR013767">
    <property type="entry name" value="PAS_fold"/>
</dbReference>
<comment type="catalytic activity">
    <reaction evidence="1">
        <text>ATP + protein L-histidine = ADP + protein N-phospho-L-histidine.</text>
        <dbReference type="EC" id="2.7.13.3"/>
    </reaction>
</comment>
<evidence type="ECO:0000256" key="15">
    <source>
        <dbReference type="SAM" id="Coils"/>
    </source>
</evidence>
<feature type="transmembrane region" description="Helical" evidence="16">
    <location>
        <begin position="9"/>
        <end position="29"/>
    </location>
</feature>
<dbReference type="InterPro" id="IPR036890">
    <property type="entry name" value="HATPase_C_sf"/>
</dbReference>
<accession>I3VIF8</accession>
<dbReference type="GO" id="GO:0030295">
    <property type="term" value="F:protein kinase activator activity"/>
    <property type="evidence" value="ECO:0007669"/>
    <property type="project" value="TreeGrafter"/>
</dbReference>
<dbReference type="InterPro" id="IPR003660">
    <property type="entry name" value="HAMP_dom"/>
</dbReference>
<evidence type="ECO:0000256" key="8">
    <source>
        <dbReference type="ARBA" id="ARBA00022692"/>
    </source>
</evidence>
<evidence type="ECO:0000256" key="9">
    <source>
        <dbReference type="ARBA" id="ARBA00022741"/>
    </source>
</evidence>
<dbReference type="Gene3D" id="3.30.565.10">
    <property type="entry name" value="Histidine kinase-like ATPase, C-terminal domain"/>
    <property type="match status" value="1"/>
</dbReference>
<evidence type="ECO:0000256" key="14">
    <source>
        <dbReference type="ARBA" id="ARBA00023136"/>
    </source>
</evidence>
<evidence type="ECO:0000259" key="17">
    <source>
        <dbReference type="PROSITE" id="PS50109"/>
    </source>
</evidence>
<reference evidence="19" key="1">
    <citation type="submission" date="2012-04" db="EMBL/GenBank/DDBJ databases">
        <title>Characterization of mineral phosphate solubilization trait from soil metagenome.</title>
        <authorList>
            <person name="Chhabra S."/>
            <person name="Brazil D."/>
            <person name="Morrissey J."/>
            <person name="Burke J."/>
            <person name="O'Gara F."/>
            <person name="Dowling D."/>
        </authorList>
    </citation>
    <scope>NUCLEOTIDE SEQUENCE</scope>
</reference>
<dbReference type="Pfam" id="PF02518">
    <property type="entry name" value="HATPase_c"/>
    <property type="match status" value="1"/>
</dbReference>
<evidence type="ECO:0000256" key="5">
    <source>
        <dbReference type="ARBA" id="ARBA00022475"/>
    </source>
</evidence>
<dbReference type="GO" id="GO:0000155">
    <property type="term" value="F:phosphorelay sensor kinase activity"/>
    <property type="evidence" value="ECO:0007669"/>
    <property type="project" value="InterPro"/>
</dbReference>
<dbReference type="GO" id="GO:0000156">
    <property type="term" value="F:phosphorelay response regulator activity"/>
    <property type="evidence" value="ECO:0007669"/>
    <property type="project" value="TreeGrafter"/>
</dbReference>
<dbReference type="EMBL" id="JQ970524">
    <property type="protein sequence ID" value="AFK79164.1"/>
    <property type="molecule type" value="Genomic_DNA"/>
</dbReference>
<dbReference type="InterPro" id="IPR003661">
    <property type="entry name" value="HisK_dim/P_dom"/>
</dbReference>
<dbReference type="CDD" id="cd00130">
    <property type="entry name" value="PAS"/>
    <property type="match status" value="1"/>
</dbReference>
<evidence type="ECO:0000256" key="4">
    <source>
        <dbReference type="ARBA" id="ARBA00012438"/>
    </source>
</evidence>
<dbReference type="FunFam" id="3.30.565.10:FF:000006">
    <property type="entry name" value="Sensor histidine kinase WalK"/>
    <property type="match status" value="1"/>
</dbReference>
<dbReference type="InterPro" id="IPR004358">
    <property type="entry name" value="Sig_transdc_His_kin-like_C"/>
</dbReference>
<name>I3VIF8_9BACT</name>
<dbReference type="CDD" id="cd00082">
    <property type="entry name" value="HisKA"/>
    <property type="match status" value="1"/>
</dbReference>
<keyword evidence="5" id="KW-1003">Cell membrane</keyword>
<keyword evidence="10" id="KW-0418">Kinase</keyword>
<dbReference type="SUPFAM" id="SSF158472">
    <property type="entry name" value="HAMP domain-like"/>
    <property type="match status" value="1"/>
</dbReference>
<evidence type="ECO:0000259" key="18">
    <source>
        <dbReference type="PROSITE" id="PS50885"/>
    </source>
</evidence>
<dbReference type="NCBIfam" id="TIGR00229">
    <property type="entry name" value="sensory_box"/>
    <property type="match status" value="1"/>
</dbReference>
<dbReference type="PRINTS" id="PR00344">
    <property type="entry name" value="BCTRLSENSOR"/>
</dbReference>
<dbReference type="InterPro" id="IPR003594">
    <property type="entry name" value="HATPase_dom"/>
</dbReference>
<dbReference type="SUPFAM" id="SSF55874">
    <property type="entry name" value="ATPase domain of HSP90 chaperone/DNA topoisomerase II/histidine kinase"/>
    <property type="match status" value="1"/>
</dbReference>
<evidence type="ECO:0000256" key="13">
    <source>
        <dbReference type="ARBA" id="ARBA00023012"/>
    </source>
</evidence>
<sequence>MLPPIRGRLAIAYGVMILSASASLGVFLVESGRGVFSQYAAAFLIAMAMASGIAIGVAARISWQITESLGRLARLADRLASGEPVEPVMVDSSHDEVSDLADSFNAMAATLQRKIEGIEEQRVEAAAILDGMGDGVIIVDDSLHVVAVNRAAEQILEVGEKEVRGASVAEVIRHHDVVGLLELKKQTDGPLIVEIGRDRHQVQVVVTPVQVGEATRQIILFQDVTELRRAETIRRDFVANVSHELRTPLAALRLLVETLEDGALDDSTVARDFLNRMHGEVDRLNQMVEELLELARIESGRVHYRFRRGNLAAAIGEAVERMRPQAERQNIELILTTPPEPVEALIDADRLHQVIVNLVHNAVKFTPSGGTVTVEVRPGNHYHEIAIADTGIGVAAEAVTRLFERFYKVDRSRGSPGTGLGLAIVKHLVLAHGGKVWAESPGPGLGATFHIELPSGIGPRRGQPTASEPLVENLRSQAMSRNERDILEG</sequence>
<evidence type="ECO:0000256" key="11">
    <source>
        <dbReference type="ARBA" id="ARBA00022840"/>
    </source>
</evidence>
<evidence type="ECO:0000313" key="19">
    <source>
        <dbReference type="EMBL" id="AFK79164.1"/>
    </source>
</evidence>
<dbReference type="PROSITE" id="PS50885">
    <property type="entry name" value="HAMP"/>
    <property type="match status" value="1"/>
</dbReference>
<dbReference type="AlphaFoldDB" id="I3VIF8"/>
<keyword evidence="8 16" id="KW-0812">Transmembrane</keyword>
<keyword evidence="12 16" id="KW-1133">Transmembrane helix</keyword>
<dbReference type="SMART" id="SM00388">
    <property type="entry name" value="HisKA"/>
    <property type="match status" value="1"/>
</dbReference>
<evidence type="ECO:0000256" key="6">
    <source>
        <dbReference type="ARBA" id="ARBA00022553"/>
    </source>
</evidence>
<keyword evidence="14 16" id="KW-0472">Membrane</keyword>
<feature type="coiled-coil region" evidence="15">
    <location>
        <begin position="101"/>
        <end position="128"/>
    </location>
</feature>
<dbReference type="SMART" id="SM00304">
    <property type="entry name" value="HAMP"/>
    <property type="match status" value="1"/>
</dbReference>
<evidence type="ECO:0000256" key="1">
    <source>
        <dbReference type="ARBA" id="ARBA00000085"/>
    </source>
</evidence>
<keyword evidence="15" id="KW-0175">Coiled coil</keyword>
<dbReference type="CDD" id="cd06225">
    <property type="entry name" value="HAMP"/>
    <property type="match status" value="1"/>
</dbReference>
<dbReference type="InterPro" id="IPR050351">
    <property type="entry name" value="BphY/WalK/GraS-like"/>
</dbReference>
<evidence type="ECO:0000256" key="7">
    <source>
        <dbReference type="ARBA" id="ARBA00022679"/>
    </source>
</evidence>
<keyword evidence="11" id="KW-0067">ATP-binding</keyword>
<keyword evidence="7" id="KW-0808">Transferase</keyword>
<organism evidence="19">
    <name type="scientific">uncultured bacterium F25-01</name>
    <dbReference type="NCBI Taxonomy" id="1191433"/>
    <lineage>
        <taxon>Bacteria</taxon>
        <taxon>environmental samples</taxon>
    </lineage>
</organism>
<dbReference type="InterPro" id="IPR036097">
    <property type="entry name" value="HisK_dim/P_sf"/>
</dbReference>
<dbReference type="InterPro" id="IPR005467">
    <property type="entry name" value="His_kinase_dom"/>
</dbReference>
<evidence type="ECO:0000256" key="10">
    <source>
        <dbReference type="ARBA" id="ARBA00022777"/>
    </source>
</evidence>
<keyword evidence="9" id="KW-0547">Nucleotide-binding</keyword>
<dbReference type="Gene3D" id="1.10.287.130">
    <property type="match status" value="1"/>
</dbReference>
<evidence type="ECO:0000256" key="16">
    <source>
        <dbReference type="SAM" id="Phobius"/>
    </source>
</evidence>
<dbReference type="SMART" id="SM00387">
    <property type="entry name" value="HATPase_c"/>
    <property type="match status" value="1"/>
</dbReference>
<keyword evidence="13" id="KW-0902">Two-component regulatory system</keyword>
<dbReference type="PROSITE" id="PS50109">
    <property type="entry name" value="HIS_KIN"/>
    <property type="match status" value="1"/>
</dbReference>
<evidence type="ECO:0000256" key="2">
    <source>
        <dbReference type="ARBA" id="ARBA00004141"/>
    </source>
</evidence>
<feature type="transmembrane region" description="Helical" evidence="16">
    <location>
        <begin position="41"/>
        <end position="63"/>
    </location>
</feature>
<proteinExistence type="predicted"/>
<feature type="domain" description="HAMP" evidence="18">
    <location>
        <begin position="63"/>
        <end position="116"/>
    </location>
</feature>
<dbReference type="InterPro" id="IPR000014">
    <property type="entry name" value="PAS"/>
</dbReference>
<comment type="subcellular location">
    <subcellularLocation>
        <location evidence="3">Cell membrane</location>
    </subcellularLocation>
    <subcellularLocation>
        <location evidence="2">Membrane</location>
        <topology evidence="2">Multi-pass membrane protein</topology>
    </subcellularLocation>
</comment>
<dbReference type="Pfam" id="PF00989">
    <property type="entry name" value="PAS"/>
    <property type="match status" value="1"/>
</dbReference>
<dbReference type="SUPFAM" id="SSF55785">
    <property type="entry name" value="PYP-like sensor domain (PAS domain)"/>
    <property type="match status" value="1"/>
</dbReference>
<dbReference type="GO" id="GO:0005524">
    <property type="term" value="F:ATP binding"/>
    <property type="evidence" value="ECO:0007669"/>
    <property type="project" value="UniProtKB-KW"/>
</dbReference>
<dbReference type="Pfam" id="PF00672">
    <property type="entry name" value="HAMP"/>
    <property type="match status" value="1"/>
</dbReference>
<dbReference type="GO" id="GO:0005886">
    <property type="term" value="C:plasma membrane"/>
    <property type="evidence" value="ECO:0007669"/>
    <property type="project" value="UniProtKB-SubCell"/>
</dbReference>
<dbReference type="Gene3D" id="6.10.340.10">
    <property type="match status" value="1"/>
</dbReference>
<dbReference type="PANTHER" id="PTHR42878:SF7">
    <property type="entry name" value="SENSOR HISTIDINE KINASE GLRK"/>
    <property type="match status" value="1"/>
</dbReference>
<dbReference type="Gene3D" id="3.30.450.20">
    <property type="entry name" value="PAS domain"/>
    <property type="match status" value="1"/>
</dbReference>
<dbReference type="InterPro" id="IPR035965">
    <property type="entry name" value="PAS-like_dom_sf"/>
</dbReference>
<evidence type="ECO:0000256" key="3">
    <source>
        <dbReference type="ARBA" id="ARBA00004236"/>
    </source>
</evidence>
<dbReference type="FunFam" id="1.10.287.130:FF:000008">
    <property type="entry name" value="Two-component sensor histidine kinase"/>
    <property type="match status" value="1"/>
</dbReference>
<feature type="domain" description="Histidine kinase" evidence="17">
    <location>
        <begin position="240"/>
        <end position="457"/>
    </location>
</feature>
<dbReference type="PANTHER" id="PTHR42878">
    <property type="entry name" value="TWO-COMPONENT HISTIDINE KINASE"/>
    <property type="match status" value="1"/>
</dbReference>
<evidence type="ECO:0000256" key="12">
    <source>
        <dbReference type="ARBA" id="ARBA00022989"/>
    </source>
</evidence>
<dbReference type="Pfam" id="PF00512">
    <property type="entry name" value="HisKA"/>
    <property type="match status" value="1"/>
</dbReference>
<dbReference type="SUPFAM" id="SSF47384">
    <property type="entry name" value="Homodimeric domain of signal transducing histidine kinase"/>
    <property type="match status" value="1"/>
</dbReference>
<protein>
    <recommendedName>
        <fullName evidence="4">histidine kinase</fullName>
        <ecNumber evidence="4">2.7.13.3</ecNumber>
    </recommendedName>
</protein>
<dbReference type="EC" id="2.7.13.3" evidence="4"/>
<dbReference type="SMART" id="SM00091">
    <property type="entry name" value="PAS"/>
    <property type="match status" value="1"/>
</dbReference>